<reference evidence="3" key="1">
    <citation type="submission" date="2019-05" db="EMBL/GenBank/DDBJ databases">
        <title>Flavobacterium profundi sp. nov., isolated from a deep-sea seamount.</title>
        <authorList>
            <person name="Zhang D.-C."/>
        </authorList>
    </citation>
    <scope>NUCLEOTIDE SEQUENCE [LARGE SCALE GENOMIC DNA]</scope>
    <source>
        <strain evidence="3">EC11</strain>
    </source>
</reference>
<comment type="caution">
    <text evidence="2">The sequence shown here is derived from an EMBL/GenBank/DDBJ whole genome shotgun (WGS) entry which is preliminary data.</text>
</comment>
<keyword evidence="1" id="KW-1133">Transmembrane helix</keyword>
<feature type="transmembrane region" description="Helical" evidence="1">
    <location>
        <begin position="111"/>
        <end position="131"/>
    </location>
</feature>
<sequence>MNIKKRVLILNLLTVCSFLSIRFSGYKGGSESLGYLSISNVYYFIINNNKSQLDYTVSLILLPSLFLFIATVILTVVYKIKLIQLNTLLFVIYWLSIALIANNTSIFDMRLFYISSSPFLICWSVLFYHLLLEKKN</sequence>
<feature type="transmembrane region" description="Helical" evidence="1">
    <location>
        <begin position="57"/>
        <end position="78"/>
    </location>
</feature>
<feature type="transmembrane region" description="Helical" evidence="1">
    <location>
        <begin position="7"/>
        <end position="26"/>
    </location>
</feature>
<evidence type="ECO:0000256" key="1">
    <source>
        <dbReference type="SAM" id="Phobius"/>
    </source>
</evidence>
<evidence type="ECO:0000313" key="2">
    <source>
        <dbReference type="EMBL" id="NHN27144.1"/>
    </source>
</evidence>
<reference evidence="2 3" key="3">
    <citation type="submission" date="2020-02" db="EMBL/GenBank/DDBJ databases">
        <title>Flavobacterium profundi sp. nov., isolated from a deep-sea seamount.</title>
        <authorList>
            <person name="Zhang D.-C."/>
        </authorList>
    </citation>
    <scope>NUCLEOTIDE SEQUENCE [LARGE SCALE GENOMIC DNA]</scope>
    <source>
        <strain evidence="2 3">EC11</strain>
    </source>
</reference>
<keyword evidence="1" id="KW-0472">Membrane</keyword>
<reference evidence="2 3" key="2">
    <citation type="submission" date="2019-05" db="EMBL/GenBank/DDBJ databases">
        <authorList>
            <person name="Lianzixin W."/>
        </authorList>
    </citation>
    <scope>NUCLEOTIDE SEQUENCE [LARGE SCALE GENOMIC DNA]</scope>
    <source>
        <strain evidence="2 3">EC11</strain>
    </source>
</reference>
<gene>
    <name evidence="2" type="ORF">FIA58_015785</name>
</gene>
<keyword evidence="3" id="KW-1185">Reference proteome</keyword>
<feature type="transmembrane region" description="Helical" evidence="1">
    <location>
        <begin position="85"/>
        <end position="105"/>
    </location>
</feature>
<dbReference type="Proteomes" id="UP000817854">
    <property type="component" value="Unassembled WGS sequence"/>
</dbReference>
<keyword evidence="1" id="KW-0812">Transmembrane</keyword>
<accession>A0ABX0IZG5</accession>
<protein>
    <submittedName>
        <fullName evidence="2">Uncharacterized protein</fullName>
    </submittedName>
</protein>
<dbReference type="EMBL" id="VEVQ02000011">
    <property type="protein sequence ID" value="NHN27144.1"/>
    <property type="molecule type" value="Genomic_DNA"/>
</dbReference>
<dbReference type="RefSeq" id="WP_140963530.1">
    <property type="nucleotide sequence ID" value="NZ_VEVQ02000011.1"/>
</dbReference>
<proteinExistence type="predicted"/>
<name>A0ABX0IZG5_9FLAO</name>
<organism evidence="2 3">
    <name type="scientific">Flavobacterium jejuense</name>
    <dbReference type="NCBI Taxonomy" id="1544455"/>
    <lineage>
        <taxon>Bacteria</taxon>
        <taxon>Pseudomonadati</taxon>
        <taxon>Bacteroidota</taxon>
        <taxon>Flavobacteriia</taxon>
        <taxon>Flavobacteriales</taxon>
        <taxon>Flavobacteriaceae</taxon>
        <taxon>Flavobacterium</taxon>
    </lineage>
</organism>
<evidence type="ECO:0000313" key="3">
    <source>
        <dbReference type="Proteomes" id="UP000817854"/>
    </source>
</evidence>